<evidence type="ECO:0000313" key="2">
    <source>
        <dbReference type="WBParaSite" id="L893_g7787.t1"/>
    </source>
</evidence>
<proteinExistence type="predicted"/>
<sequence>MSLVRGEINSAQGCDLMCGQRKRKQTMTSGNEEDLMRDEETTSKLIMTDKESQNTAATKKRSGVSRILRRLTFSQGGPRGTIYNFVEEACRSPQIRIWTSRSVALGSAAFRSQEILGANGNVAIKLESPGRLFYAKCQRRKLELILSCNTQLARLRSSMAVGGTTWTTECAERSM</sequence>
<dbReference type="WBParaSite" id="L893_g7787.t1">
    <property type="protein sequence ID" value="L893_g7787.t1"/>
    <property type="gene ID" value="L893_g7787"/>
</dbReference>
<dbReference type="Proteomes" id="UP000095287">
    <property type="component" value="Unplaced"/>
</dbReference>
<name>A0A1I8APP0_9BILA</name>
<protein>
    <submittedName>
        <fullName evidence="2">Pentatricopeptide repeat-containing protein</fullName>
    </submittedName>
</protein>
<dbReference type="AlphaFoldDB" id="A0A1I8APP0"/>
<reference evidence="2" key="1">
    <citation type="submission" date="2016-11" db="UniProtKB">
        <authorList>
            <consortium name="WormBaseParasite"/>
        </authorList>
    </citation>
    <scope>IDENTIFICATION</scope>
</reference>
<accession>A0A1I8APP0</accession>
<organism evidence="1 2">
    <name type="scientific">Steinernema glaseri</name>
    <dbReference type="NCBI Taxonomy" id="37863"/>
    <lineage>
        <taxon>Eukaryota</taxon>
        <taxon>Metazoa</taxon>
        <taxon>Ecdysozoa</taxon>
        <taxon>Nematoda</taxon>
        <taxon>Chromadorea</taxon>
        <taxon>Rhabditida</taxon>
        <taxon>Tylenchina</taxon>
        <taxon>Panagrolaimomorpha</taxon>
        <taxon>Strongyloidoidea</taxon>
        <taxon>Steinernematidae</taxon>
        <taxon>Steinernema</taxon>
    </lineage>
</organism>
<evidence type="ECO:0000313" key="1">
    <source>
        <dbReference type="Proteomes" id="UP000095287"/>
    </source>
</evidence>
<keyword evidence="1" id="KW-1185">Reference proteome</keyword>